<protein>
    <submittedName>
        <fullName evidence="1">Uncharacterized protein</fullName>
    </submittedName>
</protein>
<comment type="caution">
    <text evidence="1">The sequence shown here is derived from an EMBL/GenBank/DDBJ whole genome shotgun (WGS) entry which is preliminary data.</text>
</comment>
<dbReference type="EMBL" id="JACIIZ010000002">
    <property type="protein sequence ID" value="MBB6250130.1"/>
    <property type="molecule type" value="Genomic_DNA"/>
</dbReference>
<reference evidence="1 2" key="1">
    <citation type="submission" date="2020-08" db="EMBL/GenBank/DDBJ databases">
        <title>Genomic Encyclopedia of Type Strains, Phase IV (KMG-IV): sequencing the most valuable type-strain genomes for metagenomic binning, comparative biology and taxonomic classification.</title>
        <authorList>
            <person name="Goeker M."/>
        </authorList>
    </citation>
    <scope>NUCLEOTIDE SEQUENCE [LARGE SCALE GENOMIC DNA]</scope>
    <source>
        <strain evidence="1 2">DSM 22198</strain>
    </source>
</reference>
<name>A0A7X0AU50_9PROT</name>
<proteinExistence type="predicted"/>
<dbReference type="Proteomes" id="UP000539175">
    <property type="component" value="Unassembled WGS sequence"/>
</dbReference>
<sequence>MAFKLIKIVFPDGYTVSAAFTWVVDQIRNGFMPDQLLGIRNINAGAQLDAISANFSVSVTLENPYAISVALQTNTFAF</sequence>
<dbReference type="AlphaFoldDB" id="A0A7X0AU50"/>
<gene>
    <name evidence="1" type="ORF">FHS74_000671</name>
</gene>
<accession>A0A7X0AU50</accession>
<evidence type="ECO:0000313" key="1">
    <source>
        <dbReference type="EMBL" id="MBB6250130.1"/>
    </source>
</evidence>
<keyword evidence="2" id="KW-1185">Reference proteome</keyword>
<evidence type="ECO:0000313" key="2">
    <source>
        <dbReference type="Proteomes" id="UP000539175"/>
    </source>
</evidence>
<dbReference type="RefSeq" id="WP_184797450.1">
    <property type="nucleotide sequence ID" value="NZ_JACIIZ010000002.1"/>
</dbReference>
<organism evidence="1 2">
    <name type="scientific">Nitrospirillum iridis</name>
    <dbReference type="NCBI Taxonomy" id="765888"/>
    <lineage>
        <taxon>Bacteria</taxon>
        <taxon>Pseudomonadati</taxon>
        <taxon>Pseudomonadota</taxon>
        <taxon>Alphaproteobacteria</taxon>
        <taxon>Rhodospirillales</taxon>
        <taxon>Azospirillaceae</taxon>
        <taxon>Nitrospirillum</taxon>
    </lineage>
</organism>